<evidence type="ECO:0000256" key="8">
    <source>
        <dbReference type="ARBA" id="ARBA00023065"/>
    </source>
</evidence>
<dbReference type="GO" id="GO:0005886">
    <property type="term" value="C:plasma membrane"/>
    <property type="evidence" value="ECO:0007669"/>
    <property type="project" value="UniProtKB-SubCell"/>
</dbReference>
<keyword evidence="7 12" id="KW-1133">Transmembrane helix</keyword>
<dbReference type="KEGG" id="mass:CR152_10625"/>
<feature type="transmembrane region" description="Helical" evidence="12">
    <location>
        <begin position="295"/>
        <end position="313"/>
    </location>
</feature>
<dbReference type="Gene3D" id="1.20.58.340">
    <property type="entry name" value="Magnesium transport protein CorA, transmembrane region"/>
    <property type="match status" value="2"/>
</dbReference>
<comment type="subcellular location">
    <subcellularLocation>
        <location evidence="1">Cell membrane</location>
        <topology evidence="1">Multi-pass membrane protein</topology>
    </subcellularLocation>
</comment>
<evidence type="ECO:0000256" key="6">
    <source>
        <dbReference type="ARBA" id="ARBA00022842"/>
    </source>
</evidence>
<dbReference type="GO" id="GO:0000287">
    <property type="term" value="F:magnesium ion binding"/>
    <property type="evidence" value="ECO:0007669"/>
    <property type="project" value="TreeGrafter"/>
</dbReference>
<dbReference type="SUPFAM" id="SSF144083">
    <property type="entry name" value="Magnesium transport protein CorA, transmembrane region"/>
    <property type="match status" value="1"/>
</dbReference>
<dbReference type="PANTHER" id="PTHR46494:SF1">
    <property type="entry name" value="CORA FAMILY METAL ION TRANSPORTER (EUROFUNG)"/>
    <property type="match status" value="1"/>
</dbReference>
<dbReference type="InterPro" id="IPR002523">
    <property type="entry name" value="MgTranspt_CorA/ZnTranspt_ZntB"/>
</dbReference>
<dbReference type="OrthoDB" id="9803416at2"/>
<reference evidence="13" key="1">
    <citation type="submission" date="2017-10" db="EMBL/GenBank/DDBJ databases">
        <title>Massilia psychrophilum sp. nov., a novel purple-pigmented bacterium isolated from Tianshan glacier, Xinjiang Municipality, China.</title>
        <authorList>
            <person name="Wang H."/>
        </authorList>
    </citation>
    <scope>NUCLEOTIDE SEQUENCE [LARGE SCALE GENOMIC DNA]</scope>
    <source>
        <strain evidence="13">B2</strain>
    </source>
</reference>
<dbReference type="Proteomes" id="UP000229897">
    <property type="component" value="Chromosome"/>
</dbReference>
<dbReference type="RefSeq" id="WP_099874904.1">
    <property type="nucleotide sequence ID" value="NZ_CP024608.1"/>
</dbReference>
<evidence type="ECO:0000256" key="5">
    <source>
        <dbReference type="ARBA" id="ARBA00022692"/>
    </source>
</evidence>
<dbReference type="PANTHER" id="PTHR46494">
    <property type="entry name" value="CORA FAMILY METAL ION TRANSPORTER (EUROFUNG)"/>
    <property type="match status" value="1"/>
</dbReference>
<evidence type="ECO:0000313" key="13">
    <source>
        <dbReference type="EMBL" id="ATQ74929.1"/>
    </source>
</evidence>
<keyword evidence="8" id="KW-0406">Ion transport</keyword>
<gene>
    <name evidence="13" type="ORF">CR152_10625</name>
</gene>
<keyword evidence="6" id="KW-0460">Magnesium</keyword>
<evidence type="ECO:0000256" key="7">
    <source>
        <dbReference type="ARBA" id="ARBA00022989"/>
    </source>
</evidence>
<dbReference type="CDD" id="cd12830">
    <property type="entry name" value="MtCorA-like"/>
    <property type="match status" value="1"/>
</dbReference>
<evidence type="ECO:0000256" key="9">
    <source>
        <dbReference type="ARBA" id="ARBA00023136"/>
    </source>
</evidence>
<keyword evidence="3" id="KW-0813">Transport</keyword>
<dbReference type="SUPFAM" id="SSF143865">
    <property type="entry name" value="CorA soluble domain-like"/>
    <property type="match status" value="1"/>
</dbReference>
<dbReference type="EMBL" id="CP024608">
    <property type="protein sequence ID" value="ATQ74929.1"/>
    <property type="molecule type" value="Genomic_DNA"/>
</dbReference>
<dbReference type="GO" id="GO:0015087">
    <property type="term" value="F:cobalt ion transmembrane transporter activity"/>
    <property type="evidence" value="ECO:0007669"/>
    <property type="project" value="TreeGrafter"/>
</dbReference>
<evidence type="ECO:0000256" key="1">
    <source>
        <dbReference type="ARBA" id="ARBA00004651"/>
    </source>
</evidence>
<feature type="transmembrane region" description="Helical" evidence="12">
    <location>
        <begin position="264"/>
        <end position="283"/>
    </location>
</feature>
<dbReference type="InterPro" id="IPR045861">
    <property type="entry name" value="CorA_cytoplasmic_dom"/>
</dbReference>
<accession>A0A2D2DIY2</accession>
<dbReference type="GO" id="GO:0015095">
    <property type="term" value="F:magnesium ion transmembrane transporter activity"/>
    <property type="evidence" value="ECO:0007669"/>
    <property type="project" value="TreeGrafter"/>
</dbReference>
<sequence>MLISCVAYQDGKKLADIPVADISEFIVLPDAFVWVALKDAAQAELAEMQDEFGLHELAVEDARVGHQRPKIEEYGDSLFVVLHAVELIDGELHIGEVDVFVGATYVLSNRTRYRQGFGDVRVRCERETHHLKQGTAFILYALMDEIVDRYFPVVDALEAALWKIEERIFASPAHRSTLEQLYQLKRKVVLFKHAVAPLMEAVGKLDGGRVPHIVANSTDYFRDVHDHLHRINTAIDSIRDTISTAIQVNLSMISLEDNNVNKRLAAWAAIFAVATGLVGVWGMNFEHMPELKWKFGYPLALSIVVSTCGYLYYRFRKSGWL</sequence>
<keyword evidence="9 12" id="KW-0472">Membrane</keyword>
<dbReference type="Pfam" id="PF01544">
    <property type="entry name" value="CorA"/>
    <property type="match status" value="1"/>
</dbReference>
<comment type="similarity">
    <text evidence="2">Belongs to the CorA metal ion transporter (MIT) (TC 1.A.35) family.</text>
</comment>
<protein>
    <submittedName>
        <fullName evidence="13">Magnesium transporter</fullName>
    </submittedName>
</protein>
<comment type="catalytic activity">
    <reaction evidence="10">
        <text>Mg(2+)(in) = Mg(2+)(out)</text>
        <dbReference type="Rhea" id="RHEA:29827"/>
        <dbReference type="ChEBI" id="CHEBI:18420"/>
    </reaction>
</comment>
<evidence type="ECO:0000256" key="11">
    <source>
        <dbReference type="ARBA" id="ARBA00045497"/>
    </source>
</evidence>
<name>A0A2D2DIY2_9BURK</name>
<evidence type="ECO:0000313" key="14">
    <source>
        <dbReference type="Proteomes" id="UP000229897"/>
    </source>
</evidence>
<evidence type="ECO:0000256" key="12">
    <source>
        <dbReference type="SAM" id="Phobius"/>
    </source>
</evidence>
<keyword evidence="4" id="KW-1003">Cell membrane</keyword>
<keyword evidence="5 12" id="KW-0812">Transmembrane</keyword>
<dbReference type="InterPro" id="IPR045863">
    <property type="entry name" value="CorA_TM1_TM2"/>
</dbReference>
<proteinExistence type="inferred from homology"/>
<comment type="function">
    <text evidence="11">Mediates influx of magnesium ions. Alternates between open and closed states. Activated by low cytoplasmic Mg(2+) levels. Inactive when cytoplasmic Mg(2+) levels are high.</text>
</comment>
<dbReference type="AlphaFoldDB" id="A0A2D2DIY2"/>
<evidence type="ECO:0000256" key="4">
    <source>
        <dbReference type="ARBA" id="ARBA00022475"/>
    </source>
</evidence>
<evidence type="ECO:0000256" key="10">
    <source>
        <dbReference type="ARBA" id="ARBA00034269"/>
    </source>
</evidence>
<keyword evidence="14" id="KW-1185">Reference proteome</keyword>
<dbReference type="GO" id="GO:0050897">
    <property type="term" value="F:cobalt ion binding"/>
    <property type="evidence" value="ECO:0007669"/>
    <property type="project" value="TreeGrafter"/>
</dbReference>
<evidence type="ECO:0000256" key="3">
    <source>
        <dbReference type="ARBA" id="ARBA00022448"/>
    </source>
</evidence>
<organism evidence="13 14">
    <name type="scientific">Massilia violaceinigra</name>
    <dbReference type="NCBI Taxonomy" id="2045208"/>
    <lineage>
        <taxon>Bacteria</taxon>
        <taxon>Pseudomonadati</taxon>
        <taxon>Pseudomonadota</taxon>
        <taxon>Betaproteobacteria</taxon>
        <taxon>Burkholderiales</taxon>
        <taxon>Oxalobacteraceae</taxon>
        <taxon>Telluria group</taxon>
        <taxon>Massilia</taxon>
    </lineage>
</organism>
<dbReference type="FunFam" id="1.20.58.340:FF:000004">
    <property type="entry name" value="Magnesium transport protein CorA"/>
    <property type="match status" value="1"/>
</dbReference>
<evidence type="ECO:0000256" key="2">
    <source>
        <dbReference type="ARBA" id="ARBA00009765"/>
    </source>
</evidence>
<dbReference type="Gene3D" id="3.30.460.20">
    <property type="entry name" value="CorA soluble domain-like"/>
    <property type="match status" value="1"/>
</dbReference>